<reference evidence="1" key="1">
    <citation type="submission" date="2014-09" db="EMBL/GenBank/DDBJ databases">
        <authorList>
            <person name="Magalhaes I.L.F."/>
            <person name="Oliveira U."/>
            <person name="Santos F.R."/>
            <person name="Vidigal T.H.D.A."/>
            <person name="Brescovit A.D."/>
            <person name="Santos A.J."/>
        </authorList>
    </citation>
    <scope>NUCLEOTIDE SEQUENCE</scope>
    <source>
        <tissue evidence="1">Shoot tissue taken approximately 20 cm above the soil surface</tissue>
    </source>
</reference>
<evidence type="ECO:0000313" key="1">
    <source>
        <dbReference type="EMBL" id="JAE25937.1"/>
    </source>
</evidence>
<name>A0A0A9GN65_ARUDO</name>
<dbReference type="EMBL" id="GBRH01171959">
    <property type="protein sequence ID" value="JAE25937.1"/>
    <property type="molecule type" value="Transcribed_RNA"/>
</dbReference>
<organism evidence="1">
    <name type="scientific">Arundo donax</name>
    <name type="common">Giant reed</name>
    <name type="synonym">Donax arundinaceus</name>
    <dbReference type="NCBI Taxonomy" id="35708"/>
    <lineage>
        <taxon>Eukaryota</taxon>
        <taxon>Viridiplantae</taxon>
        <taxon>Streptophyta</taxon>
        <taxon>Embryophyta</taxon>
        <taxon>Tracheophyta</taxon>
        <taxon>Spermatophyta</taxon>
        <taxon>Magnoliopsida</taxon>
        <taxon>Liliopsida</taxon>
        <taxon>Poales</taxon>
        <taxon>Poaceae</taxon>
        <taxon>PACMAD clade</taxon>
        <taxon>Arundinoideae</taxon>
        <taxon>Arundineae</taxon>
        <taxon>Arundo</taxon>
    </lineage>
</organism>
<accession>A0A0A9GN65</accession>
<sequence>MNRILKTLIVSLWKINQPVFSALFKVWQCPMHFETSVLIRRNI</sequence>
<dbReference type="AlphaFoldDB" id="A0A0A9GN65"/>
<proteinExistence type="predicted"/>
<reference evidence="1" key="2">
    <citation type="journal article" date="2015" name="Data Brief">
        <title>Shoot transcriptome of the giant reed, Arundo donax.</title>
        <authorList>
            <person name="Barrero R.A."/>
            <person name="Guerrero F.D."/>
            <person name="Moolhuijzen P."/>
            <person name="Goolsby J.A."/>
            <person name="Tidwell J."/>
            <person name="Bellgard S.E."/>
            <person name="Bellgard M.I."/>
        </authorList>
    </citation>
    <scope>NUCLEOTIDE SEQUENCE</scope>
    <source>
        <tissue evidence="1">Shoot tissue taken approximately 20 cm above the soil surface</tissue>
    </source>
</reference>
<protein>
    <submittedName>
        <fullName evidence="1">Uncharacterized protein</fullName>
    </submittedName>
</protein>